<dbReference type="Gene3D" id="3.30.360.10">
    <property type="entry name" value="Dihydrodipicolinate Reductase, domain 2"/>
    <property type="match status" value="1"/>
</dbReference>
<dbReference type="PANTHER" id="PTHR43818">
    <property type="entry name" value="BCDNA.GH03377"/>
    <property type="match status" value="1"/>
</dbReference>
<organism evidence="3 4">
    <name type="scientific">Rhizobium bangladeshense</name>
    <dbReference type="NCBI Taxonomy" id="1138189"/>
    <lineage>
        <taxon>Bacteria</taxon>
        <taxon>Pseudomonadati</taxon>
        <taxon>Pseudomonadota</taxon>
        <taxon>Alphaproteobacteria</taxon>
        <taxon>Hyphomicrobiales</taxon>
        <taxon>Rhizobiaceae</taxon>
        <taxon>Rhizobium/Agrobacterium group</taxon>
        <taxon>Rhizobium</taxon>
    </lineage>
</organism>
<dbReference type="InterPro" id="IPR050463">
    <property type="entry name" value="Gfo/Idh/MocA_oxidrdct_glycsds"/>
</dbReference>
<dbReference type="InterPro" id="IPR000683">
    <property type="entry name" value="Gfo/Idh/MocA-like_OxRdtase_N"/>
</dbReference>
<dbReference type="SUPFAM" id="SSF51735">
    <property type="entry name" value="NAD(P)-binding Rossmann-fold domains"/>
    <property type="match status" value="1"/>
</dbReference>
<dbReference type="Proteomes" id="UP000720124">
    <property type="component" value="Unassembled WGS sequence"/>
</dbReference>
<dbReference type="EMBL" id="JABTXI010000013">
    <property type="protein sequence ID" value="MBY3593597.1"/>
    <property type="molecule type" value="Genomic_DNA"/>
</dbReference>
<evidence type="ECO:0000259" key="2">
    <source>
        <dbReference type="Pfam" id="PF01408"/>
    </source>
</evidence>
<dbReference type="PANTHER" id="PTHR43818:SF11">
    <property type="entry name" value="BCDNA.GH03377"/>
    <property type="match status" value="1"/>
</dbReference>
<evidence type="ECO:0000313" key="3">
    <source>
        <dbReference type="EMBL" id="MBY3593597.1"/>
    </source>
</evidence>
<comment type="caution">
    <text evidence="3">The sequence shown here is derived from an EMBL/GenBank/DDBJ whole genome shotgun (WGS) entry which is preliminary data.</text>
</comment>
<dbReference type="RefSeq" id="WP_138395801.1">
    <property type="nucleotide sequence ID" value="NZ_JABDWX010000014.1"/>
</dbReference>
<dbReference type="Pfam" id="PF01408">
    <property type="entry name" value="GFO_IDH_MocA"/>
    <property type="match status" value="1"/>
</dbReference>
<sequence>MSHHVQREIRYNFEFEHRIKACFIGAGGHAYRNVYPALRYAPIDLAGLCDLDLGRAEKFARLFGAGKAYADHREMLMREEPDLVFLVTAYHPDGRVQATDLALDALAAGAHVWMEKPTAASIEDIERLQAASAAAGRMVMTGLKKTFFPTIEKLKDLIGSPGFGRLTSINVRYPQSLPRREDRADLVKMQSFLDHIYHPGAILNFLGGEIERASYEWEPVTGASVTSLRFRSGAIGTLHLAAGQSGGSIFERVEIIGEGANAIVENGSRLTYFRKADLPSYGRAASFIQPDENAALFYEPEHSLGQLYNNNLFYLGYVPEILHLTDAILAGTPITRGTLEIAREIMKLFEFYRRTDAGVTTNLSPEAQS</sequence>
<keyword evidence="4" id="KW-1185">Reference proteome</keyword>
<protein>
    <submittedName>
        <fullName evidence="3">Gfo/Idh/MocA family oxidoreductase</fullName>
    </submittedName>
</protein>
<evidence type="ECO:0000256" key="1">
    <source>
        <dbReference type="ARBA" id="ARBA00023002"/>
    </source>
</evidence>
<proteinExistence type="predicted"/>
<accession>A0ABS7LQ64</accession>
<dbReference type="SUPFAM" id="SSF55347">
    <property type="entry name" value="Glyceraldehyde-3-phosphate dehydrogenase-like, C-terminal domain"/>
    <property type="match status" value="1"/>
</dbReference>
<gene>
    <name evidence="3" type="ORF">HJA87_27475</name>
</gene>
<keyword evidence="1" id="KW-0560">Oxidoreductase</keyword>
<reference evidence="3 4" key="1">
    <citation type="submission" date="2020-06" db="EMBL/GenBank/DDBJ databases">
        <title>Global-level population genomics: horizontal gene transfer, symbiosis and evolution in Rhizobia.</title>
        <authorList>
            <person name="Gai Y."/>
        </authorList>
    </citation>
    <scope>NUCLEOTIDE SEQUENCE [LARGE SCALE GENOMIC DNA]</scope>
    <source>
        <strain evidence="3 4">PLR6_1b</strain>
    </source>
</reference>
<dbReference type="Gene3D" id="3.40.50.720">
    <property type="entry name" value="NAD(P)-binding Rossmann-like Domain"/>
    <property type="match status" value="1"/>
</dbReference>
<dbReference type="InterPro" id="IPR036291">
    <property type="entry name" value="NAD(P)-bd_dom_sf"/>
</dbReference>
<feature type="domain" description="Gfo/Idh/MocA-like oxidoreductase N-terminal" evidence="2">
    <location>
        <begin position="20"/>
        <end position="142"/>
    </location>
</feature>
<name>A0ABS7LQ64_9HYPH</name>
<evidence type="ECO:0000313" key="4">
    <source>
        <dbReference type="Proteomes" id="UP000720124"/>
    </source>
</evidence>